<evidence type="ECO:0000313" key="11">
    <source>
        <dbReference type="Proteomes" id="UP000014071"/>
    </source>
</evidence>
<dbReference type="eggNOG" id="KOG3354">
    <property type="taxonomic scope" value="Eukaryota"/>
</dbReference>
<dbReference type="EC" id="2.7.1.12" evidence="3"/>
<dbReference type="InterPro" id="IPR031322">
    <property type="entry name" value="Shikimate/glucono_kinase"/>
</dbReference>
<dbReference type="GO" id="GO:0005975">
    <property type="term" value="P:carbohydrate metabolic process"/>
    <property type="evidence" value="ECO:0007669"/>
    <property type="project" value="InterPro"/>
</dbReference>
<dbReference type="Gene3D" id="3.40.50.300">
    <property type="entry name" value="P-loop containing nucleotide triphosphate hydrolases"/>
    <property type="match status" value="1"/>
</dbReference>
<evidence type="ECO:0000256" key="7">
    <source>
        <dbReference type="ARBA" id="ARBA00022840"/>
    </source>
</evidence>
<keyword evidence="7" id="KW-0067">ATP-binding</keyword>
<evidence type="ECO:0000256" key="8">
    <source>
        <dbReference type="ARBA" id="ARBA00029835"/>
    </source>
</evidence>
<dbReference type="STRING" id="1305764.R9PE43"/>
<evidence type="ECO:0000256" key="1">
    <source>
        <dbReference type="ARBA" id="ARBA00004875"/>
    </source>
</evidence>
<dbReference type="Pfam" id="PF01202">
    <property type="entry name" value="SKI"/>
    <property type="match status" value="1"/>
</dbReference>
<comment type="catalytic activity">
    <reaction evidence="9">
        <text>D-gluconate + ATP = 6-phospho-D-gluconate + ADP + H(+)</text>
        <dbReference type="Rhea" id="RHEA:19433"/>
        <dbReference type="ChEBI" id="CHEBI:15378"/>
        <dbReference type="ChEBI" id="CHEBI:18391"/>
        <dbReference type="ChEBI" id="CHEBI:30616"/>
        <dbReference type="ChEBI" id="CHEBI:58759"/>
        <dbReference type="ChEBI" id="CHEBI:456216"/>
        <dbReference type="EC" id="2.7.1.12"/>
    </reaction>
</comment>
<accession>R9PE43</accession>
<evidence type="ECO:0000313" key="10">
    <source>
        <dbReference type="EMBL" id="GAC99648.1"/>
    </source>
</evidence>
<keyword evidence="4 10" id="KW-0808">Transferase</keyword>
<dbReference type="EMBL" id="DF238832">
    <property type="protein sequence ID" value="GAC99648.1"/>
    <property type="molecule type" value="Genomic_DNA"/>
</dbReference>
<dbReference type="HOGENOM" id="CLU_077168_2_0_1"/>
<keyword evidence="11" id="KW-1185">Reference proteome</keyword>
<dbReference type="PANTHER" id="PTHR43442:SF3">
    <property type="entry name" value="GLUCONOKINASE-RELATED"/>
    <property type="match status" value="1"/>
</dbReference>
<reference evidence="11" key="1">
    <citation type="journal article" date="2013" name="Genome Announc.">
        <title>Draft genome sequence of the basidiomycetous yeast-like fungus Pseudozyma hubeiensis SY62, which produces an abundant amount of the biosurfactant mannosylerythritol lipids.</title>
        <authorList>
            <person name="Konishi M."/>
            <person name="Hatada Y."/>
            <person name="Horiuchi J."/>
        </authorList>
    </citation>
    <scope>NUCLEOTIDE SEQUENCE [LARGE SCALE GENOMIC DNA]</scope>
    <source>
        <strain evidence="11">SY62</strain>
    </source>
</reference>
<name>R9PE43_PSEHS</name>
<dbReference type="GeneID" id="24112514"/>
<gene>
    <name evidence="10" type="ORF">PHSY_007251</name>
</gene>
<proteinExistence type="inferred from homology"/>
<evidence type="ECO:0000256" key="5">
    <source>
        <dbReference type="ARBA" id="ARBA00022741"/>
    </source>
</evidence>
<evidence type="ECO:0000256" key="9">
    <source>
        <dbReference type="ARBA" id="ARBA00048090"/>
    </source>
</evidence>
<dbReference type="GO" id="GO:0005737">
    <property type="term" value="C:cytoplasm"/>
    <property type="evidence" value="ECO:0007669"/>
    <property type="project" value="TreeGrafter"/>
</dbReference>
<dbReference type="RefSeq" id="XP_012193235.1">
    <property type="nucleotide sequence ID" value="XM_012337845.1"/>
</dbReference>
<keyword evidence="5" id="KW-0547">Nucleotide-binding</keyword>
<comment type="similarity">
    <text evidence="2">Belongs to the gluconokinase GntK/GntV family.</text>
</comment>
<dbReference type="InterPro" id="IPR006001">
    <property type="entry name" value="Therm_gnt_kin"/>
</dbReference>
<dbReference type="AlphaFoldDB" id="R9PE43"/>
<dbReference type="OrthoDB" id="275177at2759"/>
<dbReference type="PANTHER" id="PTHR43442">
    <property type="entry name" value="GLUCONOKINASE-RELATED"/>
    <property type="match status" value="1"/>
</dbReference>
<evidence type="ECO:0000256" key="6">
    <source>
        <dbReference type="ARBA" id="ARBA00022777"/>
    </source>
</evidence>
<protein>
    <recommendedName>
        <fullName evidence="3">gluconokinase</fullName>
        <ecNumber evidence="3">2.7.1.12</ecNumber>
    </recommendedName>
    <alternativeName>
        <fullName evidence="8">Gluconate kinase</fullName>
    </alternativeName>
</protein>
<dbReference type="GO" id="GO:0046316">
    <property type="term" value="F:gluconokinase activity"/>
    <property type="evidence" value="ECO:0007669"/>
    <property type="project" value="UniProtKB-EC"/>
</dbReference>
<evidence type="ECO:0000256" key="2">
    <source>
        <dbReference type="ARBA" id="ARBA00008420"/>
    </source>
</evidence>
<dbReference type="SUPFAM" id="SSF52540">
    <property type="entry name" value="P-loop containing nucleoside triphosphate hydrolases"/>
    <property type="match status" value="1"/>
</dbReference>
<organism evidence="10 11">
    <name type="scientific">Pseudozyma hubeiensis (strain SY62)</name>
    <name type="common">Yeast</name>
    <dbReference type="NCBI Taxonomy" id="1305764"/>
    <lineage>
        <taxon>Eukaryota</taxon>
        <taxon>Fungi</taxon>
        <taxon>Dikarya</taxon>
        <taxon>Basidiomycota</taxon>
        <taxon>Ustilaginomycotina</taxon>
        <taxon>Ustilaginomycetes</taxon>
        <taxon>Ustilaginales</taxon>
        <taxon>Ustilaginaceae</taxon>
        <taxon>Pseudozyma</taxon>
    </lineage>
</organism>
<dbReference type="CDD" id="cd02021">
    <property type="entry name" value="GntK"/>
    <property type="match status" value="1"/>
</dbReference>
<evidence type="ECO:0000256" key="3">
    <source>
        <dbReference type="ARBA" id="ARBA00012054"/>
    </source>
</evidence>
<comment type="pathway">
    <text evidence="1">Carbohydrate acid metabolism; D-gluconate degradation.</text>
</comment>
<dbReference type="InterPro" id="IPR027417">
    <property type="entry name" value="P-loop_NTPase"/>
</dbReference>
<sequence length="247" mass="27138">MTTSSIPTLLIVMGTSGSGKSTVGSALSSALSCPFVDGDDLHPPSNVEKMSRGQPLNDADREPWLLRIRQTGLQLATSQTESPISPKKSEIGKVAEVLETSSTTKTSTDHVVATTRGQVGENEVKGPSKHLAVIACSSLKLIYRRLLRGTISSLQDPKALQSEQEQPKDLRVVHVYLDLTRELLEERMSNRKGHFMKLDMLYSQLDTLQVPDEEAEMGVVRVKVERQTTTDEIIADVVDKLKDKSVI</sequence>
<dbReference type="GO" id="GO:0005524">
    <property type="term" value="F:ATP binding"/>
    <property type="evidence" value="ECO:0007669"/>
    <property type="project" value="UniProtKB-KW"/>
</dbReference>
<dbReference type="Proteomes" id="UP000014071">
    <property type="component" value="Unassembled WGS sequence"/>
</dbReference>
<evidence type="ECO:0000256" key="4">
    <source>
        <dbReference type="ARBA" id="ARBA00022679"/>
    </source>
</evidence>
<keyword evidence="6 10" id="KW-0418">Kinase</keyword>
<dbReference type="UniPathway" id="UPA00792"/>